<sequence>MFITPQNARSYFGAEMPAQFLAGVYQLQAAASTYGTTLEDIAWDLFGVVELGGYSLRYSQTPPELFPFARTGGDGIHYGFVMHEEGHPSYPAAEICPMDSDGAILLAHNPQELWQNLLEEDADVRARYAGLLQTLGLEAIATQKQRWRYFEAKFRAQPAARAGWHWQPTSDGVGVFAPDQYFRTRHRSYNPSAADEAADFQQLADDCRNEALYGSQLYYLKEAFWHTWATSHERAVELLQAMLLPYEQLGRAHLHAVTQRLIQDFQLGRI</sequence>
<name>A0A5R8WRK0_9BACT</name>
<proteinExistence type="predicted"/>
<dbReference type="OrthoDB" id="9764377at2"/>
<dbReference type="RefSeq" id="WP_138077982.1">
    <property type="nucleotide sequence ID" value="NZ_VAJM01000004.1"/>
</dbReference>
<gene>
    <name evidence="1" type="ORF">FDY95_11905</name>
</gene>
<evidence type="ECO:0000313" key="1">
    <source>
        <dbReference type="EMBL" id="TLM93316.1"/>
    </source>
</evidence>
<accession>A0A5R8WRK0</accession>
<reference evidence="1 2" key="1">
    <citation type="submission" date="2019-05" db="EMBL/GenBank/DDBJ databases">
        <title>Hymenobacter edaphi sp. nov., isolated from abandoned arsenic-contaminated farmland soil.</title>
        <authorList>
            <person name="Nie L."/>
        </authorList>
    </citation>
    <scope>NUCLEOTIDE SEQUENCE [LARGE SCALE GENOMIC DNA]</scope>
    <source>
        <strain evidence="1 2">1-3-3-8</strain>
    </source>
</reference>
<keyword evidence="2" id="KW-1185">Reference proteome</keyword>
<dbReference type="AlphaFoldDB" id="A0A5R8WRK0"/>
<protein>
    <submittedName>
        <fullName evidence="1">Uncharacterized protein</fullName>
    </submittedName>
</protein>
<dbReference type="Proteomes" id="UP000305517">
    <property type="component" value="Unassembled WGS sequence"/>
</dbReference>
<organism evidence="1 2">
    <name type="scientific">Hymenobacter jeollabukensis</name>
    <dbReference type="NCBI Taxonomy" id="2025313"/>
    <lineage>
        <taxon>Bacteria</taxon>
        <taxon>Pseudomonadati</taxon>
        <taxon>Bacteroidota</taxon>
        <taxon>Cytophagia</taxon>
        <taxon>Cytophagales</taxon>
        <taxon>Hymenobacteraceae</taxon>
        <taxon>Hymenobacter</taxon>
    </lineage>
</organism>
<comment type="caution">
    <text evidence="1">The sequence shown here is derived from an EMBL/GenBank/DDBJ whole genome shotgun (WGS) entry which is preliminary data.</text>
</comment>
<dbReference type="EMBL" id="VAJM01000004">
    <property type="protein sequence ID" value="TLM93316.1"/>
    <property type="molecule type" value="Genomic_DNA"/>
</dbReference>
<evidence type="ECO:0000313" key="2">
    <source>
        <dbReference type="Proteomes" id="UP000305517"/>
    </source>
</evidence>